<dbReference type="VEuPathDB" id="FungiDB:PHYBLDRAFT_61208"/>
<dbReference type="InterPro" id="IPR019410">
    <property type="entry name" value="Methyltransf_16"/>
</dbReference>
<evidence type="ECO:0000313" key="2">
    <source>
        <dbReference type="Proteomes" id="UP000077315"/>
    </source>
</evidence>
<accession>A0A163E243</accession>
<dbReference type="AlphaFoldDB" id="A0A163E243"/>
<keyword evidence="2" id="KW-1185">Reference proteome</keyword>
<dbReference type="GeneID" id="29001677"/>
<evidence type="ECO:0008006" key="3">
    <source>
        <dbReference type="Google" id="ProtNLM"/>
    </source>
</evidence>
<organism evidence="1 2">
    <name type="scientific">Phycomyces blakesleeanus (strain ATCC 8743b / DSM 1359 / FGSC 10004 / NBRC 33097 / NRRL 1555)</name>
    <dbReference type="NCBI Taxonomy" id="763407"/>
    <lineage>
        <taxon>Eukaryota</taxon>
        <taxon>Fungi</taxon>
        <taxon>Fungi incertae sedis</taxon>
        <taxon>Mucoromycota</taxon>
        <taxon>Mucoromycotina</taxon>
        <taxon>Mucoromycetes</taxon>
        <taxon>Mucorales</taxon>
        <taxon>Phycomycetaceae</taxon>
        <taxon>Phycomyces</taxon>
    </lineage>
</organism>
<dbReference type="InParanoid" id="A0A163E243"/>
<protein>
    <recommendedName>
        <fullName evidence="3">Methyltransferase-domain-containing protein</fullName>
    </recommendedName>
</protein>
<dbReference type="STRING" id="763407.A0A163E243"/>
<dbReference type="InterPro" id="IPR029063">
    <property type="entry name" value="SAM-dependent_MTases_sf"/>
</dbReference>
<sequence>MLSFQPLSPAKIASCANGAFWNNLVKNHESIIIEADNLDFEKTIYRSLSKSTTLHRLILERNVASTILPDTWQKVHLHTVTEMGLSLDSNIASMNNLNLEVSALVQCPRKEWITDMSIQIDTRGLTWSEWSDMKEAPWPGFQNSALGGLEYRIRSGSIDSLPKKPFYLYIRPLASSLSLSVQNHNSQNLDVLPLAIGPISITNKPVDSSAYESIIPWGPEEFQTNQNHRALAYPGDGITRYFLLKERWGCGTPGKLWDSAIVLSNMFSTWFINNPQGLAGRRIIDLSAGTGFLGLFISHLYQSQGMNAPTITLTDIPEATSIIRENEQLNHMHAIKQVRIKPLLWGSATNARSAKDNNIVDIVLASDVLYNESDFPLLIKTLCDISTPKKTIVYLGYKRRGFTQKEEDMFFSMCSKHFRVSEYGTPVPEDLQAEWEKTTETGISSRSHNIDSLLAYAEILENTGVHVYRLMRK</sequence>
<dbReference type="Gene3D" id="3.40.50.150">
    <property type="entry name" value="Vaccinia Virus protein VP39"/>
    <property type="match status" value="1"/>
</dbReference>
<dbReference type="EMBL" id="KV440978">
    <property type="protein sequence ID" value="OAD74740.1"/>
    <property type="molecule type" value="Genomic_DNA"/>
</dbReference>
<gene>
    <name evidence="1" type="ORF">PHYBLDRAFT_61208</name>
</gene>
<dbReference type="SUPFAM" id="SSF53335">
    <property type="entry name" value="S-adenosyl-L-methionine-dependent methyltransferases"/>
    <property type="match status" value="1"/>
</dbReference>
<evidence type="ECO:0000313" key="1">
    <source>
        <dbReference type="EMBL" id="OAD74740.1"/>
    </source>
</evidence>
<dbReference type="OrthoDB" id="407325at2759"/>
<name>A0A163E243_PHYB8</name>
<dbReference type="Pfam" id="PF10294">
    <property type="entry name" value="Methyltransf_16"/>
    <property type="match status" value="1"/>
</dbReference>
<proteinExistence type="predicted"/>
<dbReference type="Proteomes" id="UP000077315">
    <property type="component" value="Unassembled WGS sequence"/>
</dbReference>
<reference evidence="2" key="1">
    <citation type="submission" date="2015-06" db="EMBL/GenBank/DDBJ databases">
        <title>Expansion of signal transduction pathways in fungi by whole-genome duplication.</title>
        <authorList>
            <consortium name="DOE Joint Genome Institute"/>
            <person name="Corrochano L.M."/>
            <person name="Kuo A."/>
            <person name="Marcet-Houben M."/>
            <person name="Polaino S."/>
            <person name="Salamov A."/>
            <person name="Villalobos J.M."/>
            <person name="Alvarez M.I."/>
            <person name="Avalos J."/>
            <person name="Benito E.P."/>
            <person name="Benoit I."/>
            <person name="Burger G."/>
            <person name="Camino L.P."/>
            <person name="Canovas D."/>
            <person name="Cerda-Olmedo E."/>
            <person name="Cheng J.-F."/>
            <person name="Dominguez A."/>
            <person name="Elias M."/>
            <person name="Eslava A.P."/>
            <person name="Glaser F."/>
            <person name="Grimwood J."/>
            <person name="Gutierrez G."/>
            <person name="Heitman J."/>
            <person name="Henrissat B."/>
            <person name="Iturriaga E.A."/>
            <person name="Lang B.F."/>
            <person name="Lavin J.L."/>
            <person name="Lee S."/>
            <person name="Li W."/>
            <person name="Lindquist E."/>
            <person name="Lopez-Garcia S."/>
            <person name="Luque E.M."/>
            <person name="Marcos A.T."/>
            <person name="Martin J."/>
            <person name="McCluskey K."/>
            <person name="Medina H.R."/>
            <person name="Miralles-Duran A."/>
            <person name="Miyazaki A."/>
            <person name="Munoz-Torres E."/>
            <person name="Oguiza J.A."/>
            <person name="Ohm R."/>
            <person name="Olmedo M."/>
            <person name="Orejas M."/>
            <person name="Ortiz-Castellanos L."/>
            <person name="Pisabarro A.G."/>
            <person name="Rodriguez-Romero J."/>
            <person name="Ruiz-Herrera J."/>
            <person name="Ruiz-Vazquez R."/>
            <person name="Sanz C."/>
            <person name="Schackwitz W."/>
            <person name="Schmutz J."/>
            <person name="Shahriari M."/>
            <person name="Shelest E."/>
            <person name="Silva-Franco F."/>
            <person name="Soanes D."/>
            <person name="Syed K."/>
            <person name="Tagua V.G."/>
            <person name="Talbot N.J."/>
            <person name="Thon M."/>
            <person name="De vries R.P."/>
            <person name="Wiebenga A."/>
            <person name="Yadav J.S."/>
            <person name="Braun E.L."/>
            <person name="Baker S."/>
            <person name="Garre V."/>
            <person name="Horwitz B."/>
            <person name="Torres-Martinez S."/>
            <person name="Idnurm A."/>
            <person name="Herrera-Estrella A."/>
            <person name="Gabaldon T."/>
            <person name="Grigoriev I.V."/>
        </authorList>
    </citation>
    <scope>NUCLEOTIDE SEQUENCE [LARGE SCALE GENOMIC DNA]</scope>
    <source>
        <strain evidence="2">NRRL 1555(-)</strain>
    </source>
</reference>
<dbReference type="PANTHER" id="PTHR14614">
    <property type="entry name" value="HEPATOCELLULAR CARCINOMA-ASSOCIATED ANTIGEN"/>
    <property type="match status" value="1"/>
</dbReference>
<dbReference type="RefSeq" id="XP_018292780.1">
    <property type="nucleotide sequence ID" value="XM_018440771.1"/>
</dbReference>
<dbReference type="PANTHER" id="PTHR14614:SF132">
    <property type="entry name" value="PROTEIN-LYSINE METHYLTRANSFERASE C42C1.13"/>
    <property type="match status" value="1"/>
</dbReference>